<evidence type="ECO:0000313" key="1">
    <source>
        <dbReference type="EMBL" id="GMF18999.1"/>
    </source>
</evidence>
<dbReference type="EMBL" id="BSXW01000332">
    <property type="protein sequence ID" value="GMF18999.1"/>
    <property type="molecule type" value="Genomic_DNA"/>
</dbReference>
<protein>
    <submittedName>
        <fullName evidence="1">Unnamed protein product</fullName>
    </submittedName>
</protein>
<keyword evidence="2" id="KW-1185">Reference proteome</keyword>
<proteinExistence type="predicted"/>
<reference evidence="1" key="1">
    <citation type="submission" date="2023-04" db="EMBL/GenBank/DDBJ databases">
        <title>Phytophthora lilii NBRC 32176.</title>
        <authorList>
            <person name="Ichikawa N."/>
            <person name="Sato H."/>
            <person name="Tonouchi N."/>
        </authorList>
    </citation>
    <scope>NUCLEOTIDE SEQUENCE</scope>
    <source>
        <strain evidence="1">NBRC 32176</strain>
    </source>
</reference>
<sequence length="80" mass="8593">MIKLCSDKSRYHGYPAETLSRSSRSAGITNTEACFSVDDRIPGGFVPVTGSTGPRGLLPTCPSCGQNDSNGYIEDNVWLH</sequence>
<gene>
    <name evidence="1" type="ORF">Plil01_000719900</name>
</gene>
<organism evidence="1 2">
    <name type="scientific">Phytophthora lilii</name>
    <dbReference type="NCBI Taxonomy" id="2077276"/>
    <lineage>
        <taxon>Eukaryota</taxon>
        <taxon>Sar</taxon>
        <taxon>Stramenopiles</taxon>
        <taxon>Oomycota</taxon>
        <taxon>Peronosporomycetes</taxon>
        <taxon>Peronosporales</taxon>
        <taxon>Peronosporaceae</taxon>
        <taxon>Phytophthora</taxon>
    </lineage>
</organism>
<dbReference type="Proteomes" id="UP001165083">
    <property type="component" value="Unassembled WGS sequence"/>
</dbReference>
<evidence type="ECO:0000313" key="2">
    <source>
        <dbReference type="Proteomes" id="UP001165083"/>
    </source>
</evidence>
<dbReference type="AlphaFoldDB" id="A0A9W6TSB8"/>
<name>A0A9W6TSB8_9STRA</name>
<comment type="caution">
    <text evidence="1">The sequence shown here is derived from an EMBL/GenBank/DDBJ whole genome shotgun (WGS) entry which is preliminary data.</text>
</comment>
<accession>A0A9W6TSB8</accession>